<dbReference type="EMBL" id="NBAG03000631">
    <property type="protein sequence ID" value="PNI12788.1"/>
    <property type="molecule type" value="Genomic_DNA"/>
</dbReference>
<organism evidence="2 3">
    <name type="scientific">Pan troglodytes</name>
    <name type="common">Chimpanzee</name>
    <dbReference type="NCBI Taxonomy" id="9598"/>
    <lineage>
        <taxon>Eukaryota</taxon>
        <taxon>Metazoa</taxon>
        <taxon>Chordata</taxon>
        <taxon>Craniata</taxon>
        <taxon>Vertebrata</taxon>
        <taxon>Euteleostomi</taxon>
        <taxon>Mammalia</taxon>
        <taxon>Eutheria</taxon>
        <taxon>Euarchontoglires</taxon>
        <taxon>Primates</taxon>
        <taxon>Haplorrhini</taxon>
        <taxon>Catarrhini</taxon>
        <taxon>Hominidae</taxon>
        <taxon>Pan</taxon>
    </lineage>
</organism>
<protein>
    <submittedName>
        <fullName evidence="2">NFE4 isoform 2</fullName>
    </submittedName>
</protein>
<evidence type="ECO:0000313" key="2">
    <source>
        <dbReference type="EMBL" id="PNI12788.1"/>
    </source>
</evidence>
<name>A0A2J8IQH2_PANTR</name>
<feature type="non-terminal residue" evidence="2">
    <location>
        <position position="1"/>
    </location>
</feature>
<feature type="compositionally biased region" description="Polar residues" evidence="1">
    <location>
        <begin position="163"/>
        <end position="179"/>
    </location>
</feature>
<reference evidence="2 3" key="1">
    <citation type="submission" date="2017-12" db="EMBL/GenBank/DDBJ databases">
        <title>High-resolution comparative analysis of great ape genomes.</title>
        <authorList>
            <person name="Pollen A."/>
            <person name="Hastie A."/>
            <person name="Hormozdiari F."/>
            <person name="Dougherty M."/>
            <person name="Liu R."/>
            <person name="Chaisson M."/>
            <person name="Hoppe E."/>
            <person name="Hill C."/>
            <person name="Pang A."/>
            <person name="Hillier L."/>
            <person name="Baker C."/>
            <person name="Armstrong J."/>
            <person name="Shendure J."/>
            <person name="Paten B."/>
            <person name="Wilson R."/>
            <person name="Chao H."/>
            <person name="Schneider V."/>
            <person name="Ventura M."/>
            <person name="Kronenberg Z."/>
            <person name="Murali S."/>
            <person name="Gordon D."/>
            <person name="Cantsilieris S."/>
            <person name="Munson K."/>
            <person name="Nelson B."/>
            <person name="Raja A."/>
            <person name="Underwood J."/>
            <person name="Diekhans M."/>
            <person name="Fiddes I."/>
            <person name="Haussler D."/>
            <person name="Eichler E."/>
        </authorList>
    </citation>
    <scope>NUCLEOTIDE SEQUENCE [LARGE SCALE GENOMIC DNA]</scope>
    <source>
        <strain evidence="2">Yerkes chimp pedigree #C0471</strain>
    </source>
</reference>
<feature type="compositionally biased region" description="Polar residues" evidence="1">
    <location>
        <begin position="143"/>
        <end position="154"/>
    </location>
</feature>
<evidence type="ECO:0000256" key="1">
    <source>
        <dbReference type="SAM" id="MobiDB-lite"/>
    </source>
</evidence>
<gene>
    <name evidence="2" type="ORF">CK820_G0054036</name>
</gene>
<proteinExistence type="predicted"/>
<evidence type="ECO:0000313" key="3">
    <source>
        <dbReference type="Proteomes" id="UP000236370"/>
    </source>
</evidence>
<accession>A0A2J8IQH2</accession>
<feature type="region of interest" description="Disordered" evidence="1">
    <location>
        <begin position="100"/>
        <end position="179"/>
    </location>
</feature>
<dbReference type="AlphaFoldDB" id="A0A2J8IQH2"/>
<dbReference type="Proteomes" id="UP000236370">
    <property type="component" value="Unassembled WGS sequence"/>
</dbReference>
<sequence length="179" mass="18960">LPRVVCWHTLKSLNGYKNLSSGAETREGLRSSSPVDLPLRPRKQATAAGQRKLLSLQLLLCACTSVTDLTYWGPAGHGATAPHRSLLAIHLHLVPASSAAMKATGPHNAQTQVSPRGHAPSAEDPTGSWTVSGPCKDHPHPFLSQSNPPTQISSALPLKTDSALEQTPQQLPSLHLSQG</sequence>
<comment type="caution">
    <text evidence="2">The sequence shown here is derived from an EMBL/GenBank/DDBJ whole genome shotgun (WGS) entry which is preliminary data.</text>
</comment>